<comment type="caution">
    <text evidence="1">The sequence shown here is derived from an EMBL/GenBank/DDBJ whole genome shotgun (WGS) entry which is preliminary data.</text>
</comment>
<dbReference type="AlphaFoldDB" id="A0A8X7R1U7"/>
<reference evidence="1 2" key="1">
    <citation type="submission" date="2020-02" db="EMBL/GenBank/DDBJ databases">
        <authorList>
            <person name="Ma Q."/>
            <person name="Huang Y."/>
            <person name="Song X."/>
            <person name="Pei D."/>
        </authorList>
    </citation>
    <scope>NUCLEOTIDE SEQUENCE [LARGE SCALE GENOMIC DNA]</scope>
    <source>
        <strain evidence="1">Sxm20200214</strain>
        <tissue evidence="1">Leaf</tissue>
    </source>
</reference>
<accession>A0A8X7R1U7</accession>
<protein>
    <submittedName>
        <fullName evidence="1">Uncharacterized protein</fullName>
    </submittedName>
</protein>
<sequence>MQMVVVEYEFGRLNDSEMNSVLVAPSFYSQYEPSDSLMGDLGPIGHLIVRLSRSAMAMIQD</sequence>
<keyword evidence="2" id="KW-1185">Reference proteome</keyword>
<dbReference type="Proteomes" id="UP000886595">
    <property type="component" value="Unassembled WGS sequence"/>
</dbReference>
<proteinExistence type="predicted"/>
<gene>
    <name evidence="1" type="ORF">Bca52824_051755</name>
</gene>
<evidence type="ECO:0000313" key="2">
    <source>
        <dbReference type="Proteomes" id="UP000886595"/>
    </source>
</evidence>
<organism evidence="1 2">
    <name type="scientific">Brassica carinata</name>
    <name type="common">Ethiopian mustard</name>
    <name type="synonym">Abyssinian cabbage</name>
    <dbReference type="NCBI Taxonomy" id="52824"/>
    <lineage>
        <taxon>Eukaryota</taxon>
        <taxon>Viridiplantae</taxon>
        <taxon>Streptophyta</taxon>
        <taxon>Embryophyta</taxon>
        <taxon>Tracheophyta</taxon>
        <taxon>Spermatophyta</taxon>
        <taxon>Magnoliopsida</taxon>
        <taxon>eudicotyledons</taxon>
        <taxon>Gunneridae</taxon>
        <taxon>Pentapetalae</taxon>
        <taxon>rosids</taxon>
        <taxon>malvids</taxon>
        <taxon>Brassicales</taxon>
        <taxon>Brassicaceae</taxon>
        <taxon>Brassiceae</taxon>
        <taxon>Brassica</taxon>
    </lineage>
</organism>
<dbReference type="EMBL" id="JAAMPC010000011">
    <property type="protein sequence ID" value="KAG2280535.1"/>
    <property type="molecule type" value="Genomic_DNA"/>
</dbReference>
<name>A0A8X7R1U7_BRACI</name>
<evidence type="ECO:0000313" key="1">
    <source>
        <dbReference type="EMBL" id="KAG2280535.1"/>
    </source>
</evidence>